<name>A0A6A5H5Y7_CAERE</name>
<comment type="caution">
    <text evidence="2">The sequence shown here is derived from an EMBL/GenBank/DDBJ whole genome shotgun (WGS) entry which is preliminary data.</text>
</comment>
<dbReference type="KEGG" id="crq:GCK72_010101"/>
<proteinExistence type="predicted"/>
<protein>
    <submittedName>
        <fullName evidence="2">Uncharacterized protein</fullName>
    </submittedName>
</protein>
<organism evidence="2 3">
    <name type="scientific">Caenorhabditis remanei</name>
    <name type="common">Caenorhabditis vulgaris</name>
    <dbReference type="NCBI Taxonomy" id="31234"/>
    <lineage>
        <taxon>Eukaryota</taxon>
        <taxon>Metazoa</taxon>
        <taxon>Ecdysozoa</taxon>
        <taxon>Nematoda</taxon>
        <taxon>Chromadorea</taxon>
        <taxon>Rhabditida</taxon>
        <taxon>Rhabditina</taxon>
        <taxon>Rhabditomorpha</taxon>
        <taxon>Rhabditoidea</taxon>
        <taxon>Rhabditidae</taxon>
        <taxon>Peloderinae</taxon>
        <taxon>Caenorhabditis</taxon>
    </lineage>
</organism>
<dbReference type="GeneID" id="9807519"/>
<dbReference type="CTD" id="9807519"/>
<reference evidence="2 3" key="1">
    <citation type="submission" date="2019-12" db="EMBL/GenBank/DDBJ databases">
        <title>Chromosome-level assembly of the Caenorhabditis remanei genome.</title>
        <authorList>
            <person name="Teterina A.A."/>
            <person name="Willis J.H."/>
            <person name="Phillips P.C."/>
        </authorList>
    </citation>
    <scope>NUCLEOTIDE SEQUENCE [LARGE SCALE GENOMIC DNA]</scope>
    <source>
        <strain evidence="2 3">PX506</strain>
        <tissue evidence="2">Whole organism</tissue>
    </source>
</reference>
<evidence type="ECO:0000313" key="2">
    <source>
        <dbReference type="EMBL" id="KAF1761842.1"/>
    </source>
</evidence>
<evidence type="ECO:0000313" key="3">
    <source>
        <dbReference type="Proteomes" id="UP000483820"/>
    </source>
</evidence>
<evidence type="ECO:0000256" key="1">
    <source>
        <dbReference type="SAM" id="MobiDB-lite"/>
    </source>
</evidence>
<dbReference type="AlphaFoldDB" id="A0A6A5H5Y7"/>
<dbReference type="EMBL" id="WUAV01000003">
    <property type="protein sequence ID" value="KAF1761842.1"/>
    <property type="molecule type" value="Genomic_DNA"/>
</dbReference>
<dbReference type="Proteomes" id="UP000483820">
    <property type="component" value="Chromosome III"/>
</dbReference>
<dbReference type="RefSeq" id="XP_003106077.2">
    <property type="nucleotide sequence ID" value="XM_003106029.2"/>
</dbReference>
<sequence length="90" mass="10424">MTGTLFCFIIGKLSLLAYQHSKERLVLESLKTISRTLKEADDEDQIKRRSAIRKIFRLGRRRKRKTEVSSTDVTSQKTNSIQALIRSNNK</sequence>
<feature type="compositionally biased region" description="Polar residues" evidence="1">
    <location>
        <begin position="68"/>
        <end position="90"/>
    </location>
</feature>
<feature type="region of interest" description="Disordered" evidence="1">
    <location>
        <begin position="65"/>
        <end position="90"/>
    </location>
</feature>
<gene>
    <name evidence="2" type="ORF">GCK72_010101</name>
</gene>
<accession>A0A6A5H5Y7</accession>